<evidence type="ECO:0000256" key="1">
    <source>
        <dbReference type="SAM" id="MobiDB-lite"/>
    </source>
</evidence>
<sequence length="1062" mass="125055">MPPPGTDPPSNEGQFTAGSEEQYYSNEDVAILHDIVVLAQELLPTLPERERLPTNALFNAYYDILPRLGIDADHDSRYARVLFKIGGFRGDRMLYDKFEEVMSRLGIEIEFGHVDEEEQESSQLEISHKNGGITTRGTTPLQDDATHSRGRYRRNSESSLWDLGFEAAAKYRGKRSSSALDKNIDQRPGFLDEIQQLQSSSSSPRPRPGPGPDHVDETEQEEEQSDHFSTGLNLHLERPQTRRGRSVSTHDSMRIRRRSHSPAQERQSRGIQTSIDPRDEVAELALSIEGDTEHSIMSLQEFQSSRAPDGLMHIRASLVLEHHIAYMAKRQIRQWREKAIRRREYHSDLDRIATNHDRNVLLGASLATWQVQSLERRLNKDTERFYAHLERRATKARDLFLMLKCLQQWSDYSQEEVERTTAARRHIIKHRYFNAWAEITAVNELKVRRQVVKKFFGVWKKRHAEIACDNDTAVQRYQSNVAEKIYWQWFHKLWDQRAKAWWAEGAKRRALFRWIVKYHDTWENHRYAEEERRDQIVWNTWQSWRRTTSERARQDEQAVAHHRAKSCRNAIRRWRKETQVIPAKAMVQSDVNLRIVRERFEIWLHRTRQERLAYATDREKVLREAVTTWRHKVRLQVFRPKTNSRIAGQAIYKWLMTERSIWFKQKQDAKRLGSALQHWVQRAQILQQNRWQQEDIAEACAVQKMQYSVMGQWYRQMQTRQERERDANAFYAPKLLQRVFSEWSERTQHYQQLQTWSHHAKFYFQTSKMIKRWKASTGASKREKRRAAYAQVGRMVKMNLARGIYRNWRQKAHHLLELEDEAHAVRHNKTVVLGMNIFDQWRGRAEELAELESLSHEYLLTKKFAIWKGRSTLYRALEAEAMLTYQENRQARALRKWNLAMPQLRAQMNCANEIWEMNAKKSFRKMFTYWYQQAAVKRPSKTPELDKIDLQLGTTARAEAWSDFEDEAAENDDWAKGLEDASASTNIPGYLTTPSKRRGRVTGVATRLSTTPRAPLSTPFERQLRAEYSGGQLHSYRRGRGLGRSTLGMGGFEDIKERSPNG</sequence>
<dbReference type="EMBL" id="NPIC01000003">
    <property type="protein sequence ID" value="RDL37232.1"/>
    <property type="molecule type" value="Genomic_DNA"/>
</dbReference>
<keyword evidence="4" id="KW-1185">Reference proteome</keyword>
<feature type="region of interest" description="Disordered" evidence="1">
    <location>
        <begin position="196"/>
        <end position="278"/>
    </location>
</feature>
<evidence type="ECO:0000313" key="4">
    <source>
        <dbReference type="Proteomes" id="UP000254866"/>
    </source>
</evidence>
<dbReference type="GeneID" id="43597514"/>
<reference evidence="3 4" key="1">
    <citation type="journal article" date="2018" name="IMA Fungus">
        <title>IMA Genome-F 9: Draft genome sequence of Annulohypoxylon stygium, Aspergillus mulundensis, Berkeleyomyces basicola (syn. Thielaviopsis basicola), Ceratocystis smalleyi, two Cercospora beticola strains, Coleophoma cylindrospora, Fusarium fracticaudum, Phialophora cf. hyalina, and Morchella septimelata.</title>
        <authorList>
            <person name="Wingfield B.D."/>
            <person name="Bills G.F."/>
            <person name="Dong Y."/>
            <person name="Huang W."/>
            <person name="Nel W.J."/>
            <person name="Swalarsk-Parry B.S."/>
            <person name="Vaghefi N."/>
            <person name="Wilken P.M."/>
            <person name="An Z."/>
            <person name="de Beer Z.W."/>
            <person name="De Vos L."/>
            <person name="Chen L."/>
            <person name="Duong T.A."/>
            <person name="Gao Y."/>
            <person name="Hammerbacher A."/>
            <person name="Kikkert J.R."/>
            <person name="Li Y."/>
            <person name="Li H."/>
            <person name="Li K."/>
            <person name="Li Q."/>
            <person name="Liu X."/>
            <person name="Ma X."/>
            <person name="Naidoo K."/>
            <person name="Pethybridge S.J."/>
            <person name="Sun J."/>
            <person name="Steenkamp E.T."/>
            <person name="van der Nest M.A."/>
            <person name="van Wyk S."/>
            <person name="Wingfield M.J."/>
            <person name="Xiong C."/>
            <person name="Yue Q."/>
            <person name="Zhang X."/>
        </authorList>
    </citation>
    <scope>NUCLEOTIDE SEQUENCE [LARGE SCALE GENOMIC DNA]</scope>
    <source>
        <strain evidence="3 4">BP 5553</strain>
    </source>
</reference>
<feature type="compositionally biased region" description="Polar residues" evidence="1">
    <location>
        <begin position="132"/>
        <end position="141"/>
    </location>
</feature>
<gene>
    <name evidence="3" type="ORF">BP5553_04665</name>
</gene>
<comment type="caution">
    <text evidence="3">The sequence shown here is derived from an EMBL/GenBank/DDBJ whole genome shotgun (WGS) entry which is preliminary data.</text>
</comment>
<dbReference type="Proteomes" id="UP000254866">
    <property type="component" value="Unassembled WGS sequence"/>
</dbReference>
<feature type="compositionally biased region" description="Polar residues" evidence="1">
    <location>
        <begin position="261"/>
        <end position="275"/>
    </location>
</feature>
<protein>
    <recommendedName>
        <fullName evidence="2">Sfi1 spindle body domain-containing protein</fullName>
    </recommendedName>
</protein>
<evidence type="ECO:0000313" key="3">
    <source>
        <dbReference type="EMBL" id="RDL37232.1"/>
    </source>
</evidence>
<accession>A0A370TNY1</accession>
<feature type="domain" description="Sfi1 spindle body" evidence="2">
    <location>
        <begin position="375"/>
        <end position="934"/>
    </location>
</feature>
<feature type="region of interest" description="Disordered" evidence="1">
    <location>
        <begin position="116"/>
        <end position="153"/>
    </location>
</feature>
<name>A0A370TNY1_9HELO</name>
<proteinExistence type="predicted"/>
<dbReference type="AlphaFoldDB" id="A0A370TNY1"/>
<organism evidence="3 4">
    <name type="scientific">Venustampulla echinocandica</name>
    <dbReference type="NCBI Taxonomy" id="2656787"/>
    <lineage>
        <taxon>Eukaryota</taxon>
        <taxon>Fungi</taxon>
        <taxon>Dikarya</taxon>
        <taxon>Ascomycota</taxon>
        <taxon>Pezizomycotina</taxon>
        <taxon>Leotiomycetes</taxon>
        <taxon>Helotiales</taxon>
        <taxon>Pleuroascaceae</taxon>
        <taxon>Venustampulla</taxon>
    </lineage>
</organism>
<dbReference type="InterPro" id="IPR013665">
    <property type="entry name" value="Sfi1_dom"/>
</dbReference>
<dbReference type="Pfam" id="PF08457">
    <property type="entry name" value="Sfi1"/>
    <property type="match status" value="1"/>
</dbReference>
<dbReference type="STRING" id="2656787.A0A370TNY1"/>
<dbReference type="OrthoDB" id="5215300at2759"/>
<dbReference type="RefSeq" id="XP_031869888.1">
    <property type="nucleotide sequence ID" value="XM_032013288.1"/>
</dbReference>
<evidence type="ECO:0000259" key="2">
    <source>
        <dbReference type="Pfam" id="PF08457"/>
    </source>
</evidence>